<accession>A0A0A7FYS7</accession>
<dbReference type="InterPro" id="IPR011110">
    <property type="entry name" value="Reg_prop"/>
</dbReference>
<evidence type="ECO:0000313" key="12">
    <source>
        <dbReference type="Proteomes" id="UP000030635"/>
    </source>
</evidence>
<keyword evidence="9" id="KW-1133">Transmembrane helix</keyword>
<evidence type="ECO:0000256" key="7">
    <source>
        <dbReference type="ARBA" id="ARBA00022840"/>
    </source>
</evidence>
<dbReference type="InterPro" id="IPR005467">
    <property type="entry name" value="His_kinase_dom"/>
</dbReference>
<evidence type="ECO:0000256" key="9">
    <source>
        <dbReference type="SAM" id="Phobius"/>
    </source>
</evidence>
<evidence type="ECO:0000256" key="4">
    <source>
        <dbReference type="ARBA" id="ARBA00022679"/>
    </source>
</evidence>
<gene>
    <name evidence="11" type="ORF">U729_2475</name>
</gene>
<dbReference type="InterPro" id="IPR036097">
    <property type="entry name" value="HisK_dim/P_sf"/>
</dbReference>
<keyword evidence="7" id="KW-0067">ATP-binding</keyword>
<feature type="domain" description="Histidine kinase" evidence="10">
    <location>
        <begin position="864"/>
        <end position="1088"/>
    </location>
</feature>
<dbReference type="eggNOG" id="COG3292">
    <property type="taxonomic scope" value="Bacteria"/>
</dbReference>
<protein>
    <recommendedName>
        <fullName evidence="2">histidine kinase</fullName>
        <ecNumber evidence="2">2.7.13.3</ecNumber>
    </recommendedName>
</protein>
<dbReference type="FunFam" id="3.30.565.10:FF:000037">
    <property type="entry name" value="Hybrid sensor histidine kinase/response regulator"/>
    <property type="match status" value="1"/>
</dbReference>
<evidence type="ECO:0000313" key="11">
    <source>
        <dbReference type="EMBL" id="AIY84095.1"/>
    </source>
</evidence>
<dbReference type="SMART" id="SM00387">
    <property type="entry name" value="HATPase_c"/>
    <property type="match status" value="1"/>
</dbReference>
<dbReference type="InterPro" id="IPR013783">
    <property type="entry name" value="Ig-like_fold"/>
</dbReference>
<dbReference type="SUPFAM" id="SSF63829">
    <property type="entry name" value="Calcium-dependent phosphotriesterase"/>
    <property type="match status" value="3"/>
</dbReference>
<dbReference type="Gene3D" id="3.30.565.10">
    <property type="entry name" value="Histidine kinase-like ATPase, C-terminal domain"/>
    <property type="match status" value="1"/>
</dbReference>
<evidence type="ECO:0000256" key="6">
    <source>
        <dbReference type="ARBA" id="ARBA00022777"/>
    </source>
</evidence>
<dbReference type="RefSeq" id="WP_080753073.1">
    <property type="nucleotide sequence ID" value="NZ_CP006905.1"/>
</dbReference>
<dbReference type="InterPro" id="IPR003594">
    <property type="entry name" value="HATPase_dom"/>
</dbReference>
<dbReference type="Gene3D" id="2.60.40.10">
    <property type="entry name" value="Immunoglobulins"/>
    <property type="match status" value="1"/>
</dbReference>
<dbReference type="EMBL" id="CP006905">
    <property type="protein sequence ID" value="AIY84095.1"/>
    <property type="molecule type" value="Genomic_DNA"/>
</dbReference>
<comment type="catalytic activity">
    <reaction evidence="1">
        <text>ATP + protein L-histidine = ADP + protein N-phospho-L-histidine.</text>
        <dbReference type="EC" id="2.7.13.3"/>
    </reaction>
</comment>
<dbReference type="Pfam" id="PF02518">
    <property type="entry name" value="HATPase_c"/>
    <property type="match status" value="1"/>
</dbReference>
<dbReference type="KEGG" id="cbv:U729_2475"/>
<name>A0A0A7FYS7_9CLOT</name>
<dbReference type="EC" id="2.7.13.3" evidence="2"/>
<dbReference type="GO" id="GO:0005524">
    <property type="term" value="F:ATP binding"/>
    <property type="evidence" value="ECO:0007669"/>
    <property type="project" value="UniProtKB-KW"/>
</dbReference>
<keyword evidence="9" id="KW-0472">Membrane</keyword>
<dbReference type="PRINTS" id="PR00344">
    <property type="entry name" value="BCTRLSENSOR"/>
</dbReference>
<dbReference type="Gene3D" id="2.130.10.10">
    <property type="entry name" value="YVTN repeat-like/Quinoprotein amine dehydrogenase"/>
    <property type="match status" value="2"/>
</dbReference>
<keyword evidence="9" id="KW-0812">Transmembrane</keyword>
<dbReference type="SMART" id="SM00388">
    <property type="entry name" value="HisKA"/>
    <property type="match status" value="1"/>
</dbReference>
<dbReference type="AlphaFoldDB" id="A0A0A7FYS7"/>
<keyword evidence="12" id="KW-1185">Reference proteome</keyword>
<sequence length="1092" mass="124866">MEVIKKKRSLILVITSIFLISNLVVSNIFCIKANAKEDDKYFRFTNITVKDGLSQGSVYAILKDKEGYMWFGTNDGLNRFNGYEYEVIKSSDKDENTLHPGIIGSIVEDDYGYLWIGTSSGLSRLNKKTLEVERIGADINDPKKTSSKHIWDLYIDSKKNLWVGTENGLNKYDFKTGEFKKYFSEKDKKNTLSGNYITSIMEGSDGNMWFGTKDGLSILDVKTDTFTRISRRIDKNLPSDNILKLYKDSKNNMWVSTQEKGVIKYDLNNKTVDSLDKVNKLYGSEKYAINSMYEDQSNNVWLGSKGGLIKYCLDNGEINSYKNKPYDPDSLVNNSIQSVYRDDDGLIWIGTYSGISILDPEQKFIHYKKDLGSKNSLSSNSMAGIYEDENGILWIGTTNDGLNKFNRKTGEIKHFKFDENDKNSIPSNTIFQVTGDRNGTIWVGTKEGLCKIDNKTDKVKVYKHKEGENSLTNNDVKEVFIDKGGFIWLGTRDGLDVLDSKEEKFYNLDYILLKNNIEETFIRRIFQDSKGNYWIATGWNGGLIKFDKDKKKVINYKSEDPGENTISNNAIKGINEDKEGNIWVTTSVGVDKLDVNTGKFTVFTEEDGLANNYVYGVLIDDLDNIWVSTNGGLSRYSPKTNRFENFTFVDGLQSNEFNGTSEFKSKSGEMFFGGTNGITAFYPKDISESKSGNHKVTIEDFKVYNNNNISLSDNVELKHNENTFSFQFFLPDYRKLGDATYEYMLEGFENKWNFSGERNYVNYTNIEPGKYTFKVRSRNRNGEISEVTEVKLKIKKAWYRSTLAYIIYILILLSIVYFVLNYVKILNGLVNQRTDQLNKELVEKEQIYNKLLKHEKLRNTYLVNLSHELRTPLNVILSSEQLIRALNENKDGIEKKDLRKYMSIIKKNSKTLLKVINDLIDNSKIQAGAYTLKIEETDIVYLVEEVALSMKTYIESNGIELIIDPEIEEKIIECDKTNIERCVINLISNAVKFTKENGTIFIGIEEHEETDTVDIIVRDNGVGIPKEKQDIIFDRFANLETQVSSKHCSSGIGLTLVKNLVELHNGKISLISEVNKGSEFRITLPVKYIKKD</sequence>
<dbReference type="Pfam" id="PF00512">
    <property type="entry name" value="HisKA"/>
    <property type="match status" value="1"/>
</dbReference>
<dbReference type="Pfam" id="PF07495">
    <property type="entry name" value="Y_Y_Y"/>
    <property type="match status" value="1"/>
</dbReference>
<keyword evidence="6 11" id="KW-0418">Kinase</keyword>
<dbReference type="OrthoDB" id="9813394at2"/>
<dbReference type="InterPro" id="IPR036890">
    <property type="entry name" value="HATPase_C_sf"/>
</dbReference>
<evidence type="ECO:0000256" key="5">
    <source>
        <dbReference type="ARBA" id="ARBA00022741"/>
    </source>
</evidence>
<proteinExistence type="predicted"/>
<feature type="transmembrane region" description="Helical" evidence="9">
    <location>
        <begin position="803"/>
        <end position="823"/>
    </location>
</feature>
<keyword evidence="8" id="KW-0902">Two-component regulatory system</keyword>
<dbReference type="eggNOG" id="COG2205">
    <property type="taxonomic scope" value="Bacteria"/>
</dbReference>
<evidence type="ECO:0000256" key="2">
    <source>
        <dbReference type="ARBA" id="ARBA00012438"/>
    </source>
</evidence>
<dbReference type="Pfam" id="PF07494">
    <property type="entry name" value="Reg_prop"/>
    <property type="match status" value="8"/>
</dbReference>
<reference evidence="11 12" key="1">
    <citation type="journal article" date="2015" name="Infect. Genet. Evol.">
        <title>Genomic sequences of six botulinum neurotoxin-producing strains representing three clostridial species illustrate the mobility and diversity of botulinum neurotoxin genes.</title>
        <authorList>
            <person name="Smith T.J."/>
            <person name="Hill K.K."/>
            <person name="Xie G."/>
            <person name="Foley B.T."/>
            <person name="Williamson C.H."/>
            <person name="Foster J.T."/>
            <person name="Johnson S.L."/>
            <person name="Chertkov O."/>
            <person name="Teshima H."/>
            <person name="Gibbons H.S."/>
            <person name="Johnsky L.A."/>
            <person name="Karavis M.A."/>
            <person name="Smith L.A."/>
        </authorList>
    </citation>
    <scope>NUCLEOTIDE SEQUENCE [LARGE SCALE GENOMIC DNA]</scope>
    <source>
        <strain evidence="11">Sullivan</strain>
    </source>
</reference>
<dbReference type="CDD" id="cd00082">
    <property type="entry name" value="HisKA"/>
    <property type="match status" value="1"/>
</dbReference>
<dbReference type="HOGENOM" id="CLU_000445_28_2_9"/>
<dbReference type="InterPro" id="IPR003661">
    <property type="entry name" value="HisK_dim/P_dom"/>
</dbReference>
<evidence type="ECO:0000259" key="10">
    <source>
        <dbReference type="PROSITE" id="PS50109"/>
    </source>
</evidence>
<dbReference type="GO" id="GO:0000155">
    <property type="term" value="F:phosphorelay sensor kinase activity"/>
    <property type="evidence" value="ECO:0007669"/>
    <property type="project" value="InterPro"/>
</dbReference>
<dbReference type="Gene3D" id="1.10.287.130">
    <property type="match status" value="1"/>
</dbReference>
<keyword evidence="5" id="KW-0547">Nucleotide-binding</keyword>
<organism evidence="11 12">
    <name type="scientific">Clostridium baratii str. Sullivan</name>
    <dbReference type="NCBI Taxonomy" id="1415775"/>
    <lineage>
        <taxon>Bacteria</taxon>
        <taxon>Bacillati</taxon>
        <taxon>Bacillota</taxon>
        <taxon>Clostridia</taxon>
        <taxon>Eubacteriales</taxon>
        <taxon>Clostridiaceae</taxon>
        <taxon>Clostridium</taxon>
    </lineage>
</organism>
<dbReference type="SUPFAM" id="SSF55874">
    <property type="entry name" value="ATPase domain of HSP90 chaperone/DNA topoisomerase II/histidine kinase"/>
    <property type="match status" value="1"/>
</dbReference>
<dbReference type="PANTHER" id="PTHR43547:SF2">
    <property type="entry name" value="HYBRID SIGNAL TRANSDUCTION HISTIDINE KINASE C"/>
    <property type="match status" value="1"/>
</dbReference>
<dbReference type="PANTHER" id="PTHR43547">
    <property type="entry name" value="TWO-COMPONENT HISTIDINE KINASE"/>
    <property type="match status" value="1"/>
</dbReference>
<evidence type="ECO:0000256" key="3">
    <source>
        <dbReference type="ARBA" id="ARBA00022553"/>
    </source>
</evidence>
<dbReference type="InterPro" id="IPR011123">
    <property type="entry name" value="Y_Y_Y"/>
</dbReference>
<dbReference type="Proteomes" id="UP000030635">
    <property type="component" value="Chromosome"/>
</dbReference>
<keyword evidence="4" id="KW-0808">Transferase</keyword>
<dbReference type="PROSITE" id="PS50109">
    <property type="entry name" value="HIS_KIN"/>
    <property type="match status" value="1"/>
</dbReference>
<dbReference type="CDD" id="cd00075">
    <property type="entry name" value="HATPase"/>
    <property type="match status" value="1"/>
</dbReference>
<dbReference type="STRING" id="1561.NPD11_563"/>
<dbReference type="InterPro" id="IPR004358">
    <property type="entry name" value="Sig_transdc_His_kin-like_C"/>
</dbReference>
<evidence type="ECO:0000256" key="1">
    <source>
        <dbReference type="ARBA" id="ARBA00000085"/>
    </source>
</evidence>
<dbReference type="SUPFAM" id="SSF47384">
    <property type="entry name" value="Homodimeric domain of signal transducing histidine kinase"/>
    <property type="match status" value="1"/>
</dbReference>
<keyword evidence="3" id="KW-0597">Phosphoprotein</keyword>
<evidence type="ECO:0000256" key="8">
    <source>
        <dbReference type="ARBA" id="ARBA00023012"/>
    </source>
</evidence>
<dbReference type="InterPro" id="IPR015943">
    <property type="entry name" value="WD40/YVTN_repeat-like_dom_sf"/>
</dbReference>